<comment type="caution">
    <text evidence="1">The sequence shown here is derived from an EMBL/GenBank/DDBJ whole genome shotgun (WGS) entry which is preliminary data.</text>
</comment>
<dbReference type="Proteomes" id="UP000230177">
    <property type="component" value="Unassembled WGS sequence"/>
</dbReference>
<accession>A0A2M7U8F9</accession>
<name>A0A2M7U8F9_9BACT</name>
<proteinExistence type="predicted"/>
<dbReference type="EMBL" id="PFOE01000078">
    <property type="protein sequence ID" value="PIZ67524.1"/>
    <property type="molecule type" value="Genomic_DNA"/>
</dbReference>
<sequence length="106" mass="12102">MNLSERLNQQISNTGIGLINLYQTRVGEMGGVPYNSEFVKRCLIMYGVPAAFQAYHRINNRRANLQRELLEVNLFNGREIPDGLKKPANQLLTTIFEFFITPVESV</sequence>
<gene>
    <name evidence="1" type="ORF">COY13_02925</name>
</gene>
<feature type="non-terminal residue" evidence="1">
    <location>
        <position position="106"/>
    </location>
</feature>
<evidence type="ECO:0000313" key="2">
    <source>
        <dbReference type="Proteomes" id="UP000230177"/>
    </source>
</evidence>
<dbReference type="AlphaFoldDB" id="A0A2M7U8F9"/>
<protein>
    <submittedName>
        <fullName evidence="1">Uncharacterized protein</fullName>
    </submittedName>
</protein>
<evidence type="ECO:0000313" key="1">
    <source>
        <dbReference type="EMBL" id="PIZ67524.1"/>
    </source>
</evidence>
<reference evidence="2" key="1">
    <citation type="submission" date="2017-09" db="EMBL/GenBank/DDBJ databases">
        <title>Depth-based differentiation of microbial function through sediment-hosted aquifers and enrichment of novel symbionts in the deep terrestrial subsurface.</title>
        <authorList>
            <person name="Probst A.J."/>
            <person name="Ladd B."/>
            <person name="Jarett J.K."/>
            <person name="Geller-Mcgrath D.E."/>
            <person name="Sieber C.M.K."/>
            <person name="Emerson J.B."/>
            <person name="Anantharaman K."/>
            <person name="Thomas B.C."/>
            <person name="Malmstrom R."/>
            <person name="Stieglmeier M."/>
            <person name="Klingl A."/>
            <person name="Woyke T."/>
            <person name="Ryan C.M."/>
            <person name="Banfield J.F."/>
        </authorList>
    </citation>
    <scope>NUCLEOTIDE SEQUENCE [LARGE SCALE GENOMIC DNA]</scope>
</reference>
<organism evidence="1 2">
    <name type="scientific">Candidatus Roizmanbacteria bacterium CG_4_10_14_0_2_um_filter_36_35</name>
    <dbReference type="NCBI Taxonomy" id="1974822"/>
    <lineage>
        <taxon>Bacteria</taxon>
        <taxon>Candidatus Roizmaniibacteriota</taxon>
    </lineage>
</organism>